<sequence>MSATQVPFGSAPHKTELPYDSLQFRNRLRALQCLVEDEDCLLFITGIDGNYNLGATIALNYLFFGSSGMQVWHARRDSSFDDVDLDLLLFLPLICSVESFWKLYDLCAPIHQLEVVTLSPREEDDVDLAEERKVMTFLDFTDKFRAVSMDLSKPVHGNLSQGLEADQPQVVEHWPLIQVFGIQELGNRGFFTMNHPVKDISDKLMKLYLQVDSHSLEGSLTYRQDLDMLVFHWKTCTNILNQTAAHERLKLTEDAIVEPLASYFEYGILRAFNQHAQSSWKPRATFGLRTNEKSSHAIASIKVENSGIDQKPAVHFVIEAAEPNGPLRTARTYFLSNGGAGARVRTFDWDGNETKQEDNRLERAGRSAYARYLMMAYCAVIHVHEKLMKSWCEGSVSSVADLKKHATESLKALDLDWFRNYDFESDLDVQLLAFDNIGNPVEAVRGSPHMKYLRVNMYHVKSLDQTPTDLGAVCYGDTFLDLRSSSSHPSQPSKSRFLNVTAPIPRHQGWILPGQEEDTEYMYALLSRLQASKRNRHNSMGALLLESPLEGFCLCTHIKELPRVYGDLWVLEKGLIFSSHQLGSLALDLKHDVSSCELFNVDFVARDDCELAFAVFEVKEGMQRYGITEVSLSPRNSRLVLASSASDRRKFARDVCPSWRSSLEADGVRVRVVEKEELEQFKEANHVTLDAEHTARKQELDSFLSCYREQEALVMCPAFPEAADRQRDQVGEQELIVVVGQPCCDKKRLVEKMIDISGDRTAYNLITYTSTNCSRGDLEGLQQVLLSNASSHRGKVHVLVLSTFSSVLPIAEFLAGNEELRRTVRLRKIHSVLDAPSVVRSESLSVHPSCSQQILAGIVSCILLVNVEQAEDMTLVQRMLKGINHHSRLLLTIAGSLTKQADIELVLGGGGDLSFASDKMRGIRASLYPESFARRGGALPSCSTPEKFERFRFPLPPSLCLSKQLLVRSLRPLFATKLDNIQSFAAAASKQKSMNLMCVKICAKFAGEEGKPAELKIMKLRRRSLVITPLPAGAELSLEAGGQHVDLQLIISSVLAGRSSVPRLLVVPRKAEEVGAEEREKLKEKHREESLPEGFYYNGMKFVDFEGNVLKEHPLMSSWIAELLKEEAREMEQKNQSIRQAMEAVEEEERRCMLHAAEAKAM</sequence>
<dbReference type="GeneID" id="17300449"/>
<feature type="coiled-coil region" evidence="1">
    <location>
        <begin position="1121"/>
        <end position="1151"/>
    </location>
</feature>
<dbReference type="Pfam" id="PF23281">
    <property type="entry name" value="DAAF9_N"/>
    <property type="match status" value="1"/>
</dbReference>
<proteinExistence type="predicted"/>
<dbReference type="Proteomes" id="UP000011087">
    <property type="component" value="Unassembled WGS sequence"/>
</dbReference>
<dbReference type="KEGG" id="gtt:GUITHDRAFT_110315"/>
<dbReference type="InterPro" id="IPR057478">
    <property type="entry name" value="DAAF9_2"/>
</dbReference>
<dbReference type="AlphaFoldDB" id="L1J711"/>
<accession>L1J711</accession>
<dbReference type="PANTHER" id="PTHR33664">
    <property type="entry name" value="RCG26366"/>
    <property type="match status" value="1"/>
</dbReference>
<dbReference type="eggNOG" id="ENOG502QUJP">
    <property type="taxonomic scope" value="Eukaryota"/>
</dbReference>
<evidence type="ECO:0000256" key="1">
    <source>
        <dbReference type="SAM" id="Coils"/>
    </source>
</evidence>
<organism evidence="5">
    <name type="scientific">Guillardia theta (strain CCMP2712)</name>
    <name type="common">Cryptophyte</name>
    <dbReference type="NCBI Taxonomy" id="905079"/>
    <lineage>
        <taxon>Eukaryota</taxon>
        <taxon>Cryptophyceae</taxon>
        <taxon>Pyrenomonadales</taxon>
        <taxon>Geminigeraceae</taxon>
        <taxon>Guillardia</taxon>
    </lineage>
</organism>
<dbReference type="RefSeq" id="XP_005830845.1">
    <property type="nucleotide sequence ID" value="XM_005830788.1"/>
</dbReference>
<dbReference type="InterPro" id="IPR040342">
    <property type="entry name" value="DNAAF9"/>
</dbReference>
<reference evidence="6" key="3">
    <citation type="submission" date="2016-03" db="UniProtKB">
        <authorList>
            <consortium name="EnsemblProtists"/>
        </authorList>
    </citation>
    <scope>IDENTIFICATION</scope>
</reference>
<dbReference type="InterPro" id="IPR056498">
    <property type="entry name" value="DAAF9_N"/>
</dbReference>
<evidence type="ECO:0000313" key="6">
    <source>
        <dbReference type="EnsemblProtists" id="EKX43865"/>
    </source>
</evidence>
<evidence type="ECO:0000259" key="3">
    <source>
        <dbReference type="Pfam" id="PF25203"/>
    </source>
</evidence>
<evidence type="ECO:0000259" key="2">
    <source>
        <dbReference type="Pfam" id="PF23281"/>
    </source>
</evidence>
<evidence type="ECO:0000313" key="7">
    <source>
        <dbReference type="Proteomes" id="UP000011087"/>
    </source>
</evidence>
<reference evidence="7" key="2">
    <citation type="submission" date="2012-11" db="EMBL/GenBank/DDBJ databases">
        <authorList>
            <person name="Kuo A."/>
            <person name="Curtis B.A."/>
            <person name="Tanifuji G."/>
            <person name="Burki F."/>
            <person name="Gruber A."/>
            <person name="Irimia M."/>
            <person name="Maruyama S."/>
            <person name="Arias M.C."/>
            <person name="Ball S.G."/>
            <person name="Gile G.H."/>
            <person name="Hirakawa Y."/>
            <person name="Hopkins J.F."/>
            <person name="Rensing S.A."/>
            <person name="Schmutz J."/>
            <person name="Symeonidi A."/>
            <person name="Elias M."/>
            <person name="Eveleigh R.J."/>
            <person name="Herman E.K."/>
            <person name="Klute M.J."/>
            <person name="Nakayama T."/>
            <person name="Obornik M."/>
            <person name="Reyes-Prieto A."/>
            <person name="Armbrust E.V."/>
            <person name="Aves S.J."/>
            <person name="Beiko R.G."/>
            <person name="Coutinho P."/>
            <person name="Dacks J.B."/>
            <person name="Durnford D.G."/>
            <person name="Fast N.M."/>
            <person name="Green B.R."/>
            <person name="Grisdale C."/>
            <person name="Hempe F."/>
            <person name="Henrissat B."/>
            <person name="Hoppner M.P."/>
            <person name="Ishida K.-I."/>
            <person name="Kim E."/>
            <person name="Koreny L."/>
            <person name="Kroth P.G."/>
            <person name="Liu Y."/>
            <person name="Malik S.-B."/>
            <person name="Maier U.G."/>
            <person name="McRose D."/>
            <person name="Mock T."/>
            <person name="Neilson J.A."/>
            <person name="Onodera N.T."/>
            <person name="Poole A.M."/>
            <person name="Pritham E.J."/>
            <person name="Richards T.A."/>
            <person name="Rocap G."/>
            <person name="Roy S.W."/>
            <person name="Sarai C."/>
            <person name="Schaack S."/>
            <person name="Shirato S."/>
            <person name="Slamovits C.H."/>
            <person name="Spencer D.F."/>
            <person name="Suzuki S."/>
            <person name="Worden A.Z."/>
            <person name="Zauner S."/>
            <person name="Barry K."/>
            <person name="Bell C."/>
            <person name="Bharti A.K."/>
            <person name="Crow J.A."/>
            <person name="Grimwood J."/>
            <person name="Kramer R."/>
            <person name="Lindquist E."/>
            <person name="Lucas S."/>
            <person name="Salamov A."/>
            <person name="McFadden G.I."/>
            <person name="Lane C.E."/>
            <person name="Keeling P.J."/>
            <person name="Gray M.W."/>
            <person name="Grigoriev I.V."/>
            <person name="Archibald J.M."/>
        </authorList>
    </citation>
    <scope>NUCLEOTIDE SEQUENCE</scope>
    <source>
        <strain evidence="7">CCMP2712</strain>
    </source>
</reference>
<feature type="domain" description="DAAF9 N-terminal" evidence="2">
    <location>
        <begin position="26"/>
        <end position="208"/>
    </location>
</feature>
<keyword evidence="1" id="KW-0175">Coiled coil</keyword>
<dbReference type="OrthoDB" id="72033at2759"/>
<evidence type="ECO:0000259" key="4">
    <source>
        <dbReference type="Pfam" id="PF25204"/>
    </source>
</evidence>
<feature type="domain" description="DAAF9" evidence="4">
    <location>
        <begin position="737"/>
        <end position="930"/>
    </location>
</feature>
<gene>
    <name evidence="5" type="ORF">GUITHDRAFT_110315</name>
</gene>
<evidence type="ECO:0000313" key="5">
    <source>
        <dbReference type="EMBL" id="EKX43865.1"/>
    </source>
</evidence>
<dbReference type="HOGENOM" id="CLU_008324_0_0_1"/>
<dbReference type="Pfam" id="PF25203">
    <property type="entry name" value="PB_DAAF9"/>
    <property type="match status" value="1"/>
</dbReference>
<dbReference type="OMA" id="HPAGEKW"/>
<dbReference type="Pfam" id="PF25204">
    <property type="entry name" value="DAAF9_2"/>
    <property type="match status" value="1"/>
</dbReference>
<name>L1J711_GUITC</name>
<dbReference type="PANTHER" id="PTHR33664:SF1">
    <property type="entry name" value="DYNEIN AXONEMAL ASSEMBLY FACTOR 9"/>
    <property type="match status" value="1"/>
</dbReference>
<reference evidence="5 7" key="1">
    <citation type="journal article" date="2012" name="Nature">
        <title>Algal genomes reveal evolutionary mosaicism and the fate of nucleomorphs.</title>
        <authorList>
            <consortium name="DOE Joint Genome Institute"/>
            <person name="Curtis B.A."/>
            <person name="Tanifuji G."/>
            <person name="Burki F."/>
            <person name="Gruber A."/>
            <person name="Irimia M."/>
            <person name="Maruyama S."/>
            <person name="Arias M.C."/>
            <person name="Ball S.G."/>
            <person name="Gile G.H."/>
            <person name="Hirakawa Y."/>
            <person name="Hopkins J.F."/>
            <person name="Kuo A."/>
            <person name="Rensing S.A."/>
            <person name="Schmutz J."/>
            <person name="Symeonidi A."/>
            <person name="Elias M."/>
            <person name="Eveleigh R.J."/>
            <person name="Herman E.K."/>
            <person name="Klute M.J."/>
            <person name="Nakayama T."/>
            <person name="Obornik M."/>
            <person name="Reyes-Prieto A."/>
            <person name="Armbrust E.V."/>
            <person name="Aves S.J."/>
            <person name="Beiko R.G."/>
            <person name="Coutinho P."/>
            <person name="Dacks J.B."/>
            <person name="Durnford D.G."/>
            <person name="Fast N.M."/>
            <person name="Green B.R."/>
            <person name="Grisdale C.J."/>
            <person name="Hempel F."/>
            <person name="Henrissat B."/>
            <person name="Hoppner M.P."/>
            <person name="Ishida K."/>
            <person name="Kim E."/>
            <person name="Koreny L."/>
            <person name="Kroth P.G."/>
            <person name="Liu Y."/>
            <person name="Malik S.B."/>
            <person name="Maier U.G."/>
            <person name="McRose D."/>
            <person name="Mock T."/>
            <person name="Neilson J.A."/>
            <person name="Onodera N.T."/>
            <person name="Poole A.M."/>
            <person name="Pritham E.J."/>
            <person name="Richards T.A."/>
            <person name="Rocap G."/>
            <person name="Roy S.W."/>
            <person name="Sarai C."/>
            <person name="Schaack S."/>
            <person name="Shirato S."/>
            <person name="Slamovits C.H."/>
            <person name="Spencer D.F."/>
            <person name="Suzuki S."/>
            <person name="Worden A.Z."/>
            <person name="Zauner S."/>
            <person name="Barry K."/>
            <person name="Bell C."/>
            <person name="Bharti A.K."/>
            <person name="Crow J.A."/>
            <person name="Grimwood J."/>
            <person name="Kramer R."/>
            <person name="Lindquist E."/>
            <person name="Lucas S."/>
            <person name="Salamov A."/>
            <person name="McFadden G.I."/>
            <person name="Lane C.E."/>
            <person name="Keeling P.J."/>
            <person name="Gray M.W."/>
            <person name="Grigoriev I.V."/>
            <person name="Archibald J.M."/>
        </authorList>
    </citation>
    <scope>NUCLEOTIDE SEQUENCE</scope>
    <source>
        <strain evidence="5 7">CCMP2712</strain>
    </source>
</reference>
<dbReference type="EMBL" id="JH993008">
    <property type="protein sequence ID" value="EKX43865.1"/>
    <property type="molecule type" value="Genomic_DNA"/>
</dbReference>
<feature type="domain" description="DAAF9 pita-bread-like" evidence="3">
    <location>
        <begin position="215"/>
        <end position="481"/>
    </location>
</feature>
<dbReference type="STRING" id="905079.L1J711"/>
<protein>
    <submittedName>
        <fullName evidence="5 6">Uncharacterized protein</fullName>
    </submittedName>
</protein>
<dbReference type="PaxDb" id="55529-EKX43865"/>
<dbReference type="CDD" id="cd22936">
    <property type="entry name" value="shulin_C20orf194-like"/>
    <property type="match status" value="1"/>
</dbReference>
<dbReference type="EnsemblProtists" id="EKX43865">
    <property type="protein sequence ID" value="EKX43865"/>
    <property type="gene ID" value="GUITHDRAFT_110315"/>
</dbReference>
<keyword evidence="7" id="KW-1185">Reference proteome</keyword>
<dbReference type="InterPro" id="IPR058844">
    <property type="entry name" value="PB_DAAF9"/>
</dbReference>